<sequence length="2321" mass="245500">MAREPLRGDTPPAVHASWLPVDMEGAAAAGGSGTSSVTPVVPIWPRTLHRYNANLPSSYRAVVLTEQVRLLGGIRALASSLLQSATTGPPAEAGAANCEFYHRAVERDLAALEKGVARYLDLKYLLPPPDYPLLVRIFLQGIFTAGLDLGLRAKLSRITVRLIYRADCVLPFVLPWRRIVVALRAVHLDAADGTPYIGKDVRDAHCRNLINLLRCVRFGVSASSDGTTADATAASTDVQEIWAELTGGIDVSTAESTFLPLLLLSHILPTRGDAWSGWVEPGAALWATLDMSSEWDAVWLSLFSRLARHQPAAIDWTVYLPLVYDRILPCLQLPLGYAAPQSPVERRCPSHLSFLFSGKATVSAACFAIHALSPARPAAMEYLSRLLETARLYFHPSNGGRWTTYLTSFLGHLTGHLVSRLLGERAATQAGEMGRVVGTRLQAAVAPAEHRLTEADVTALRDILLPLIHQGMLAKSTYLAIQAAQSARDFAVLTPGEVLPPFMDLAAESLDSVSMPHRTAAGLKLLATLSPVFLDVRFFPPGLTALTNALDLTLPGIDPNDPGKTEATLRFIAVATSRVQSILTGDETGDGAVGEELARARVSLAAYLEDYVHRLLDRLFSLLMTLEEPTKKGRRATSSSAPTLSNFVFAVTMQNLFAALPPAVALDAARKVARHVAAAAQSHARKYYGALIRSSAAAAACALTGHRRRDDTFPAAGDTIAADIFVPLLLRDVLELDGSPSGAGGAHMTDSAQPQSWKLSPLSEDETVWRVRMLAQTVRTVGPLRPEQLAQLRALAALVSHRMECSRSLYKAGGRLIRGLLEGLCATEVAFSPKNVPVDGRSMADVSNGGDGIDSCSDSLRVYAAYNFDWQQPSPADWEAATQIVDDTLTDAEALIYGLPRRDLGGGGTTGNAPRPHVTSATALSSVVVNRESLFRALRMIHAAQRGGRWLLAGGVADDVVSAQKRVDIAVAALSGASANDDYDAVLAASGHEISVEDARAVLRAPIVAGVGGEQCISTGAAAIAGIDVARRLWVRAYGLVLLVIAAVVRSRPDDGALLYRCMEPVELANEPFRRGAGPARHSTLAARGYKSAYHPVMSALRPFGAKGGVGRLMPRFIAKMRIDALHEYRVSLSGRAGGGGGAACDAVFDGVLHALCDLAVNDFPLVRSEARGVLTRALRVASHPARRNVIDKMLRVLQASSEGPITGVLAPIPIEHVIKQVAADPVCSFVRPGDDDVAVKPSSIGAKRTSVGGDAPAVNDEGASATGAFSASGTQAMEAAPATSAQKAGADKKTEVSYEQMMGAADVLRSRAVSPLVMREWSFFAPAGKAVLAALLAAERPDAAAVVGGLFAKLAMLVRPLTLEDFALHPADFLSPAVGDASFGDDVHMFTGAPSADPDVLALETFTDYTHFLLGLSKSGSTFVDVRAKSSDQLLPAGAAGSFRNVETVEDATSSVPIASVAASSVVTVSAGNASGESSSLMVHEARLTTSTVSVGPNAAPPSNAVGVMEAAAVSRSVVEDKSASDAHWRLQSLVASTLYMGLRGERVTDPAVARLFAYGMVSDVVMLRQIACHAVALILALHVKRAAAFSIVQAGEQAGARSASVLVSPLADLAGRGDNGALEADAAEVEAVMSQPDFTRKLVHTLALDHSDEGGAGGRDRGHCLSLLSLSRYVDGDLCWSMTGGPPWPSSWMLRSRDGVSLARVRLYEGLMRVFGVSALDAFASVVDALLPADGSNGDGIVGVTAENVRLVAAEVVAGMSRGLRYIDAPSPAEADDPEEPSVPVERRGRLASAADVERVAEWAWLLLERFSGPDGVDNGGTFIRLLASSARGRLGRMVNLRLADRILPSTGGLSDGGDASLLDQSAVAHVQARRLRYAHALVADAPPDSRSALVARYVSAVALGLTTADSFGHPLKTVREEVARCMGMASSFSRPECRDVLIAAVSRLVERLMEEQQLINAAEAETGSGNAGEVADVEMADAEPTAAASASKGLSQSEIVDSGKSSTQETRKKQRSREGETLSRWVALVQWNGESHAFGPILGSLLPALFDSVDDGDQDRVDHARQALSLAAQARLDDDDLSRVIAVCAATAKSTKWRVRGSVLPYLQVVGFTRLFVGREVDMRSLLDAVVALLSDEQLDVREAAAHTLVPLLRDAPASAVEVLRASFLNRAKRSRKRVLRLRKLVRAERLAANPAVGGGSSSSAVGDAGGSSGLVAVAPSSGPADLAAALVVQHGAVLGLGALLLSSPYAVPSWMPPVLLALTQCIDDMPPVSTTARKLFADFWRTHRDEWAAQREAFTADELEQVSELLISPSYYA</sequence>
<proteinExistence type="predicted"/>
<evidence type="ECO:0000313" key="1">
    <source>
        <dbReference type="EMBL" id="KAK1863592.1"/>
    </source>
</evidence>
<evidence type="ECO:0000313" key="2">
    <source>
        <dbReference type="Proteomes" id="UP000798662"/>
    </source>
</evidence>
<protein>
    <submittedName>
        <fullName evidence="1">Uncharacterized protein</fullName>
    </submittedName>
</protein>
<organism evidence="1 2">
    <name type="scientific">Pyropia yezoensis</name>
    <name type="common">Susabi-nori</name>
    <name type="synonym">Porphyra yezoensis</name>
    <dbReference type="NCBI Taxonomy" id="2788"/>
    <lineage>
        <taxon>Eukaryota</taxon>
        <taxon>Rhodophyta</taxon>
        <taxon>Bangiophyceae</taxon>
        <taxon>Bangiales</taxon>
        <taxon>Bangiaceae</taxon>
        <taxon>Pyropia</taxon>
    </lineage>
</organism>
<dbReference type="EMBL" id="CM020619">
    <property type="protein sequence ID" value="KAK1863592.1"/>
    <property type="molecule type" value="Genomic_DNA"/>
</dbReference>
<accession>A0ACC3C1C2</accession>
<keyword evidence="2" id="KW-1185">Reference proteome</keyword>
<gene>
    <name evidence="1" type="ORF">I4F81_006146</name>
</gene>
<dbReference type="Proteomes" id="UP000798662">
    <property type="component" value="Chromosome 2"/>
</dbReference>
<comment type="caution">
    <text evidence="1">The sequence shown here is derived from an EMBL/GenBank/DDBJ whole genome shotgun (WGS) entry which is preliminary data.</text>
</comment>
<reference evidence="1" key="1">
    <citation type="submission" date="2019-11" db="EMBL/GenBank/DDBJ databases">
        <title>Nori genome reveals adaptations in red seaweeds to the harsh intertidal environment.</title>
        <authorList>
            <person name="Wang D."/>
            <person name="Mao Y."/>
        </authorList>
    </citation>
    <scope>NUCLEOTIDE SEQUENCE</scope>
    <source>
        <tissue evidence="1">Gametophyte</tissue>
    </source>
</reference>
<name>A0ACC3C1C2_PYRYE</name>